<dbReference type="InterPro" id="IPR011989">
    <property type="entry name" value="ARM-like"/>
</dbReference>
<comment type="caution">
    <text evidence="10">The sequence shown here is derived from an EMBL/GenBank/DDBJ whole genome shotgun (WGS) entry which is preliminary data.</text>
</comment>
<dbReference type="Pfam" id="PF25758">
    <property type="entry name" value="TPR_IPO11"/>
    <property type="match status" value="1"/>
</dbReference>
<evidence type="ECO:0000256" key="4">
    <source>
        <dbReference type="ARBA" id="ARBA00022448"/>
    </source>
</evidence>
<keyword evidence="5" id="KW-0963">Cytoplasm</keyword>
<dbReference type="InterPro" id="IPR013598">
    <property type="entry name" value="Exportin-1/Importin-b-like"/>
</dbReference>
<dbReference type="Proteomes" id="UP000650833">
    <property type="component" value="Unassembled WGS sequence"/>
</dbReference>
<evidence type="ECO:0000256" key="8">
    <source>
        <dbReference type="SAM" id="MobiDB-lite"/>
    </source>
</evidence>
<comment type="similarity">
    <text evidence="3">Belongs to the importin beta family.</text>
</comment>
<dbReference type="AlphaFoldDB" id="A0A8H7V796"/>
<dbReference type="InterPro" id="IPR001494">
    <property type="entry name" value="Importin-beta_N"/>
</dbReference>
<dbReference type="Pfam" id="PF03810">
    <property type="entry name" value="IBN_N"/>
    <property type="match status" value="1"/>
</dbReference>
<dbReference type="SMART" id="SM00913">
    <property type="entry name" value="IBN_N"/>
    <property type="match status" value="1"/>
</dbReference>
<sequence length="1071" mass="123522">MDQNAVYQLFVSTYHPDPNVHKQAELNIRNLESQTGFLPLVLQIQASEELELGARQAAYQLAAIYFKNRVHKQWSRLKGLAEEDKAVIRKNILHAFITAPAAVQVQLADSLNSILNTDFPQNWSNFITELEAFLTSDDIRIVHVGLIALREVVKVYQWKTMERKEPLQQIIKLTFPSIQEICNKLLQLETAEAGEMLKLSLKIYHSSIYVDLPKCLQDPTSLVGWGTVFLQLVDKKIPNEIQPADLEEREKFIWWKTKKWAYHCLNRLFGKYGNPAILPPSLTKYTAFAKSFVVNFAPNILQTYLQQIDGWIKNEHWMSNRCLGLSAAFFDDSIKQKITWQIIKPHTETLIAHFIFPQLCFSKEDEQLWTEDAVDYVHKKIDPLEDTLSTQNNATTLLIDLARNRKKHTFMNMLGFINRVLNNYMETPENQKNGRDKDGALCMIGALAPIILSNSSDVANMMEPFFVTHVFPEFKSRFPYLRARACDITRHFSNLDFSNEQNLAILYQNVLNCLRDPELPVRVQAALALQPMIRHESVYEAMGPNLPFIMQELLNLTNEIDIDTLANVMENFVEVFAAQLAPFAVQLCTQLRDTFLRIMEELAQTNGNAQEEDDDNMDESGEKIMAAMGVLKTIGTLILSLESTPDILQQLENALLPVITYTLEHRIFDLYDEIFEIIDSCTFSSKTVTSTMWGVFELIYGSFKESGCQYLLEMLPSLDNFIAYGKDVFISNDQVKQMLFDMIDWVMKSEEMDERDRVCACKLMESVLLHCRGSVDMFIAPFLNLVFQYIFTGQMKSTEYKVHCIEVVLNCLYYNPVLTLHILDQNQWSQGFFTLWFSCLDKFTRVHDKKLAIVTLCSLLALPTDKIPVSLQSGWPQILTSLSHVFESLPDAIENRQNLETIYQGTFDDDGEEEEEEEEEDGEDGEEDEEDDENIHIEGETEEIDEEGDEEEEEDENEEEGDDDEDEGEEDEDEDGDVQDEDAEYLEFLANQKIQENNEDSDDEIEEEILYESPLDQIDPYECFEQVFRDMQQNKPDLYTHLTKDLTVEHQNNIMSVLSLAEQHRNELSTV</sequence>
<evidence type="ECO:0000313" key="10">
    <source>
        <dbReference type="EMBL" id="KAG2203829.1"/>
    </source>
</evidence>
<name>A0A8H7V796_9FUNG</name>
<evidence type="ECO:0000256" key="2">
    <source>
        <dbReference type="ARBA" id="ARBA00004496"/>
    </source>
</evidence>
<dbReference type="EMBL" id="JAEPRC010000216">
    <property type="protein sequence ID" value="KAG2203829.1"/>
    <property type="molecule type" value="Genomic_DNA"/>
</dbReference>
<dbReference type="PANTHER" id="PTHR10997">
    <property type="entry name" value="IMPORTIN-7, 8, 11"/>
    <property type="match status" value="1"/>
</dbReference>
<evidence type="ECO:0000259" key="9">
    <source>
        <dbReference type="PROSITE" id="PS50166"/>
    </source>
</evidence>
<dbReference type="Pfam" id="PF08506">
    <property type="entry name" value="Cse1"/>
    <property type="match status" value="1"/>
</dbReference>
<gene>
    <name evidence="10" type="ORF">INT46_008026</name>
</gene>
<keyword evidence="4" id="KW-0813">Transport</keyword>
<dbReference type="GO" id="GO:0005829">
    <property type="term" value="C:cytosol"/>
    <property type="evidence" value="ECO:0007669"/>
    <property type="project" value="TreeGrafter"/>
</dbReference>
<dbReference type="GO" id="GO:0005635">
    <property type="term" value="C:nuclear envelope"/>
    <property type="evidence" value="ECO:0007669"/>
    <property type="project" value="TreeGrafter"/>
</dbReference>
<organism evidence="10 11">
    <name type="scientific">Mucor plumbeus</name>
    <dbReference type="NCBI Taxonomy" id="97098"/>
    <lineage>
        <taxon>Eukaryota</taxon>
        <taxon>Fungi</taxon>
        <taxon>Fungi incertae sedis</taxon>
        <taxon>Mucoromycota</taxon>
        <taxon>Mucoromycotina</taxon>
        <taxon>Mucoromycetes</taxon>
        <taxon>Mucorales</taxon>
        <taxon>Mucorineae</taxon>
        <taxon>Mucoraceae</taxon>
        <taxon>Mucor</taxon>
    </lineage>
</organism>
<dbReference type="Pfam" id="PF08389">
    <property type="entry name" value="Xpo1"/>
    <property type="match status" value="1"/>
</dbReference>
<comment type="subcellular location">
    <subcellularLocation>
        <location evidence="2">Cytoplasm</location>
    </subcellularLocation>
    <subcellularLocation>
        <location evidence="1">Nucleus</location>
    </subcellularLocation>
</comment>
<reference evidence="10" key="1">
    <citation type="submission" date="2020-12" db="EMBL/GenBank/DDBJ databases">
        <title>Metabolic potential, ecology and presence of endohyphal bacteria is reflected in genomic diversity of Mucoromycotina.</title>
        <authorList>
            <person name="Muszewska A."/>
            <person name="Okrasinska A."/>
            <person name="Steczkiewicz K."/>
            <person name="Drgas O."/>
            <person name="Orlowska M."/>
            <person name="Perlinska-Lenart U."/>
            <person name="Aleksandrzak-Piekarczyk T."/>
            <person name="Szatraj K."/>
            <person name="Zielenkiewicz U."/>
            <person name="Pilsyk S."/>
            <person name="Malc E."/>
            <person name="Mieczkowski P."/>
            <person name="Kruszewska J.S."/>
            <person name="Biernat P."/>
            <person name="Pawlowska J."/>
        </authorList>
    </citation>
    <scope>NUCLEOTIDE SEQUENCE</scope>
    <source>
        <strain evidence="10">CBS 226.32</strain>
    </source>
</reference>
<feature type="compositionally biased region" description="Acidic residues" evidence="8">
    <location>
        <begin position="940"/>
        <end position="978"/>
    </location>
</feature>
<dbReference type="GO" id="GO:0006606">
    <property type="term" value="P:protein import into nucleus"/>
    <property type="evidence" value="ECO:0007669"/>
    <property type="project" value="TreeGrafter"/>
</dbReference>
<proteinExistence type="inferred from homology"/>
<dbReference type="InterPro" id="IPR016024">
    <property type="entry name" value="ARM-type_fold"/>
</dbReference>
<evidence type="ECO:0000256" key="6">
    <source>
        <dbReference type="ARBA" id="ARBA00022927"/>
    </source>
</evidence>
<keyword evidence="6" id="KW-0653">Protein transport</keyword>
<evidence type="ECO:0000256" key="1">
    <source>
        <dbReference type="ARBA" id="ARBA00004123"/>
    </source>
</evidence>
<keyword evidence="11" id="KW-1185">Reference proteome</keyword>
<evidence type="ECO:0000256" key="3">
    <source>
        <dbReference type="ARBA" id="ARBA00007991"/>
    </source>
</evidence>
<feature type="region of interest" description="Disordered" evidence="8">
    <location>
        <begin position="906"/>
        <end position="978"/>
    </location>
</feature>
<dbReference type="InterPro" id="IPR058669">
    <property type="entry name" value="TPR_IPO7/11-like"/>
</dbReference>
<evidence type="ECO:0000313" key="11">
    <source>
        <dbReference type="Proteomes" id="UP000650833"/>
    </source>
</evidence>
<accession>A0A8H7V796</accession>
<evidence type="ECO:0000256" key="7">
    <source>
        <dbReference type="ARBA" id="ARBA00023242"/>
    </source>
</evidence>
<keyword evidence="7" id="KW-0539">Nucleus</keyword>
<dbReference type="InterPro" id="IPR013713">
    <property type="entry name" value="XPO2_central"/>
</dbReference>
<dbReference type="PANTHER" id="PTHR10997:SF18">
    <property type="entry name" value="D-IMPORTIN 7_RANBP7"/>
    <property type="match status" value="1"/>
</dbReference>
<protein>
    <recommendedName>
        <fullName evidence="9">Importin N-terminal domain-containing protein</fullName>
    </recommendedName>
</protein>
<dbReference type="OrthoDB" id="760868at2759"/>
<evidence type="ECO:0000256" key="5">
    <source>
        <dbReference type="ARBA" id="ARBA00022490"/>
    </source>
</evidence>
<dbReference type="PROSITE" id="PS50166">
    <property type="entry name" value="IMPORTIN_B_NT"/>
    <property type="match status" value="1"/>
</dbReference>
<dbReference type="Gene3D" id="1.25.10.10">
    <property type="entry name" value="Leucine-rich Repeat Variant"/>
    <property type="match status" value="1"/>
</dbReference>
<feature type="compositionally biased region" description="Acidic residues" evidence="8">
    <location>
        <begin position="907"/>
        <end position="933"/>
    </location>
</feature>
<dbReference type="GO" id="GO:0031267">
    <property type="term" value="F:small GTPase binding"/>
    <property type="evidence" value="ECO:0007669"/>
    <property type="project" value="InterPro"/>
</dbReference>
<feature type="domain" description="Importin N-terminal" evidence="9">
    <location>
        <begin position="24"/>
        <end position="98"/>
    </location>
</feature>
<dbReference type="SUPFAM" id="SSF48371">
    <property type="entry name" value="ARM repeat"/>
    <property type="match status" value="1"/>
</dbReference>
<dbReference type="FunFam" id="1.25.10.10:FF:000244">
    <property type="entry name" value="Nonsense-mediated mRNA decay protein"/>
    <property type="match status" value="1"/>
</dbReference>